<sequence length="133" mass="14586">MFGNVSSFGVFGLSVVGNAKEIDWFSPSGEKLLPGRPDISISKSEDSSTLTIYNANIDHSGMYKCVAKSGDKESQGTIIVKIYQKLTFQNAPSPQEFNEGDDAEIICDVTSSPPPTVMWKYKNMRIQPETDGK</sequence>
<gene>
    <name evidence="2" type="ORF">DNTS_029115</name>
</gene>
<dbReference type="InterPro" id="IPR007110">
    <property type="entry name" value="Ig-like_dom"/>
</dbReference>
<protein>
    <recommendedName>
        <fullName evidence="1">Ig-like domain-containing protein</fullName>
    </recommendedName>
</protein>
<evidence type="ECO:0000313" key="2">
    <source>
        <dbReference type="EMBL" id="TRZ04345.1"/>
    </source>
</evidence>
<dbReference type="OrthoDB" id="8817629at2759"/>
<dbReference type="PANTHER" id="PTHR45080:SF29">
    <property type="entry name" value="NEURAL CELL ADHESION MOLECULE 1-LIKE ISOFORM X1"/>
    <property type="match status" value="1"/>
</dbReference>
<name>A0A553RQ86_9TELE</name>
<dbReference type="InterPro" id="IPR036179">
    <property type="entry name" value="Ig-like_dom_sf"/>
</dbReference>
<dbReference type="Gene3D" id="2.60.40.10">
    <property type="entry name" value="Immunoglobulins"/>
    <property type="match status" value="2"/>
</dbReference>
<reference evidence="2 3" key="1">
    <citation type="journal article" date="2019" name="Sci. Data">
        <title>Hybrid genome assembly and annotation of Danionella translucida.</title>
        <authorList>
            <person name="Kadobianskyi M."/>
            <person name="Schulze L."/>
            <person name="Schuelke M."/>
            <person name="Judkewitz B."/>
        </authorList>
    </citation>
    <scope>NUCLEOTIDE SEQUENCE [LARGE SCALE GENOMIC DNA]</scope>
    <source>
        <strain evidence="2 3">Bolton</strain>
    </source>
</reference>
<dbReference type="PANTHER" id="PTHR45080">
    <property type="entry name" value="CONTACTIN 5"/>
    <property type="match status" value="1"/>
</dbReference>
<dbReference type="PROSITE" id="PS50835">
    <property type="entry name" value="IG_LIKE"/>
    <property type="match status" value="1"/>
</dbReference>
<dbReference type="GO" id="GO:0030424">
    <property type="term" value="C:axon"/>
    <property type="evidence" value="ECO:0007669"/>
    <property type="project" value="TreeGrafter"/>
</dbReference>
<dbReference type="EMBL" id="SRMA01000567">
    <property type="protein sequence ID" value="TRZ04345.1"/>
    <property type="molecule type" value="Genomic_DNA"/>
</dbReference>
<dbReference type="Pfam" id="PF07679">
    <property type="entry name" value="I-set"/>
    <property type="match status" value="2"/>
</dbReference>
<evidence type="ECO:0000259" key="1">
    <source>
        <dbReference type="PROSITE" id="PS50835"/>
    </source>
</evidence>
<dbReference type="GO" id="GO:0007156">
    <property type="term" value="P:homophilic cell adhesion via plasma membrane adhesion molecules"/>
    <property type="evidence" value="ECO:0007669"/>
    <property type="project" value="TreeGrafter"/>
</dbReference>
<feature type="domain" description="Ig-like" evidence="1">
    <location>
        <begin position="21"/>
        <end position="79"/>
    </location>
</feature>
<dbReference type="GO" id="GO:0050808">
    <property type="term" value="P:synapse organization"/>
    <property type="evidence" value="ECO:0007669"/>
    <property type="project" value="TreeGrafter"/>
</dbReference>
<comment type="caution">
    <text evidence="2">The sequence shown here is derived from an EMBL/GenBank/DDBJ whole genome shotgun (WGS) entry which is preliminary data.</text>
</comment>
<dbReference type="SUPFAM" id="SSF48726">
    <property type="entry name" value="Immunoglobulin"/>
    <property type="match status" value="1"/>
</dbReference>
<dbReference type="GO" id="GO:0005886">
    <property type="term" value="C:plasma membrane"/>
    <property type="evidence" value="ECO:0007669"/>
    <property type="project" value="TreeGrafter"/>
</dbReference>
<organism evidence="2 3">
    <name type="scientific">Danionella cerebrum</name>
    <dbReference type="NCBI Taxonomy" id="2873325"/>
    <lineage>
        <taxon>Eukaryota</taxon>
        <taxon>Metazoa</taxon>
        <taxon>Chordata</taxon>
        <taxon>Craniata</taxon>
        <taxon>Vertebrata</taxon>
        <taxon>Euteleostomi</taxon>
        <taxon>Actinopterygii</taxon>
        <taxon>Neopterygii</taxon>
        <taxon>Teleostei</taxon>
        <taxon>Ostariophysi</taxon>
        <taxon>Cypriniformes</taxon>
        <taxon>Danionidae</taxon>
        <taxon>Danioninae</taxon>
        <taxon>Danionella</taxon>
    </lineage>
</organism>
<dbReference type="Proteomes" id="UP000316079">
    <property type="component" value="Unassembled WGS sequence"/>
</dbReference>
<dbReference type="InterPro" id="IPR050958">
    <property type="entry name" value="Cell_Adh-Cytoskel_Orgn"/>
</dbReference>
<accession>A0A553RQ86</accession>
<dbReference type="AlphaFoldDB" id="A0A553RQ86"/>
<proteinExistence type="predicted"/>
<evidence type="ECO:0000313" key="3">
    <source>
        <dbReference type="Proteomes" id="UP000316079"/>
    </source>
</evidence>
<dbReference type="STRING" id="623744.A0A553RQ86"/>
<keyword evidence="3" id="KW-1185">Reference proteome</keyword>
<dbReference type="InterPro" id="IPR013098">
    <property type="entry name" value="Ig_I-set"/>
</dbReference>
<dbReference type="GO" id="GO:0043025">
    <property type="term" value="C:neuronal cell body"/>
    <property type="evidence" value="ECO:0007669"/>
    <property type="project" value="TreeGrafter"/>
</dbReference>
<dbReference type="InterPro" id="IPR013783">
    <property type="entry name" value="Ig-like_fold"/>
</dbReference>
<dbReference type="GO" id="GO:0008046">
    <property type="term" value="F:axon guidance receptor activity"/>
    <property type="evidence" value="ECO:0007669"/>
    <property type="project" value="TreeGrafter"/>
</dbReference>